<dbReference type="InterPro" id="IPR008516">
    <property type="entry name" value="Na/K-Atpase_Interacting"/>
</dbReference>
<feature type="transmembrane region" description="Helical" evidence="7">
    <location>
        <begin position="35"/>
        <end position="57"/>
    </location>
</feature>
<feature type="region of interest" description="Disordered" evidence="8">
    <location>
        <begin position="354"/>
        <end position="453"/>
    </location>
</feature>
<evidence type="ECO:0000256" key="8">
    <source>
        <dbReference type="SAM" id="MobiDB-lite"/>
    </source>
</evidence>
<evidence type="ECO:0000256" key="1">
    <source>
        <dbReference type="ARBA" id="ARBA00004651"/>
    </source>
</evidence>
<reference evidence="9" key="1">
    <citation type="submission" date="2018-07" db="EMBL/GenBank/DDBJ databases">
        <authorList>
            <person name="Quirk P.G."/>
            <person name="Krulwich T.A."/>
        </authorList>
    </citation>
    <scope>NUCLEOTIDE SEQUENCE</scope>
</reference>
<evidence type="ECO:0000256" key="7">
    <source>
        <dbReference type="RuleBase" id="RU368041"/>
    </source>
</evidence>
<organism evidence="9">
    <name type="scientific">Culicoides sonorensis</name>
    <name type="common">Biting midge</name>
    <dbReference type="NCBI Taxonomy" id="179676"/>
    <lineage>
        <taxon>Eukaryota</taxon>
        <taxon>Metazoa</taxon>
        <taxon>Ecdysozoa</taxon>
        <taxon>Arthropoda</taxon>
        <taxon>Hexapoda</taxon>
        <taxon>Insecta</taxon>
        <taxon>Pterygota</taxon>
        <taxon>Neoptera</taxon>
        <taxon>Endopterygota</taxon>
        <taxon>Diptera</taxon>
        <taxon>Nematocera</taxon>
        <taxon>Chironomoidea</taxon>
        <taxon>Ceratopogonidae</taxon>
        <taxon>Ceratopogoninae</taxon>
        <taxon>Culicoides</taxon>
        <taxon>Monoculicoides</taxon>
    </lineage>
</organism>
<feature type="compositionally biased region" description="Polar residues" evidence="8">
    <location>
        <begin position="354"/>
        <end position="369"/>
    </location>
</feature>
<sequence length="510" mass="57240">MWAPILTNFFHILFVIFGFFGAYQYRIKYLVTYSIWNVIWLGWNIFVICFYTNIGILNRDTSDILNLGTGSVSWFEVNGYGCRASYSTNNTLEIDVFKPPRPEQVDGCLLDYYIVEVIQAGLQCLLAILGLIGAFCIERIFMEEDDSFEFMGVDAKSPQHTAVHPMYVSYTSLPTTTTLSNASTKIVSPIHNNNHNFNNNNNSPLHHQHHITDLILKSALANSSDKLSRIKSASVTNSPNFSNSSLISSQKYHSYQQYASPTNLGSAGNLQRNLSFNLKRNGLGYTEVVHNNKGESGIFLSNNVGISNGIKSNNNKKYTNHIIDRSPSPPPVPPRNSSQQRLFGIENPFETSPFVNSNQSPQQSLNAINENGPYMEPLNARIPPFRRTSNGQFSPNSPHSSSPQHSLVQVSRSPNLNRINARRRLEGSSGSGSRGHGVNFCDQVRSPTRPLPYIDNNGYAEPYAMHRVKSQDRIVHRQRRVHGRTRAGEQQRPRSYCSTNNNQGFIELGC</sequence>
<dbReference type="GO" id="GO:0002028">
    <property type="term" value="P:regulation of sodium ion transport"/>
    <property type="evidence" value="ECO:0007669"/>
    <property type="project" value="UniProtKB-UniRule"/>
</dbReference>
<feature type="transmembrane region" description="Helical" evidence="7">
    <location>
        <begin position="6"/>
        <end position="23"/>
    </location>
</feature>
<evidence type="ECO:0000256" key="3">
    <source>
        <dbReference type="ARBA" id="ARBA00022475"/>
    </source>
</evidence>
<protein>
    <recommendedName>
        <fullName evidence="7">Sodium/potassium-transporting ATPase subunit beta-1-interacting protein</fullName>
        <shortName evidence="7">Na(+)/K(+)-transporting ATPase subunit beta-1-interacting protein</shortName>
    </recommendedName>
</protein>
<gene>
    <name evidence="9" type="primary">CSON001700</name>
</gene>
<comment type="similarity">
    <text evidence="2 7">Belongs to the NKAIN family.</text>
</comment>
<evidence type="ECO:0000256" key="4">
    <source>
        <dbReference type="ARBA" id="ARBA00022692"/>
    </source>
</evidence>
<evidence type="ECO:0000313" key="9">
    <source>
        <dbReference type="EMBL" id="SSX20521.1"/>
    </source>
</evidence>
<keyword evidence="4 7" id="KW-0812">Transmembrane</keyword>
<name>A0A336LU54_CULSO</name>
<accession>A0A336LU54</accession>
<keyword evidence="6 7" id="KW-0472">Membrane</keyword>
<comment type="subcellular location">
    <subcellularLocation>
        <location evidence="1 7">Cell membrane</location>
        <topology evidence="1 7">Multi-pass membrane protein</topology>
    </subcellularLocation>
</comment>
<dbReference type="PANTHER" id="PTHR13084:SF6">
    <property type="entry name" value="SODIUM_POTASSIUM-TRANSPORTING ATPASE SUBUNIT BETA-1-INTERACTING PROTEIN"/>
    <property type="match status" value="1"/>
</dbReference>
<evidence type="ECO:0000256" key="6">
    <source>
        <dbReference type="ARBA" id="ARBA00023136"/>
    </source>
</evidence>
<evidence type="ECO:0000256" key="2">
    <source>
        <dbReference type="ARBA" id="ARBA00006364"/>
    </source>
</evidence>
<comment type="caution">
    <text evidence="7">Lacks conserved residue(s) required for the propagation of feature annotation.</text>
</comment>
<evidence type="ECO:0000256" key="5">
    <source>
        <dbReference type="ARBA" id="ARBA00022989"/>
    </source>
</evidence>
<dbReference type="AlphaFoldDB" id="A0A336LU54"/>
<keyword evidence="5 7" id="KW-1133">Transmembrane helix</keyword>
<feature type="compositionally biased region" description="Low complexity" evidence="8">
    <location>
        <begin position="394"/>
        <end position="411"/>
    </location>
</feature>
<dbReference type="VEuPathDB" id="VectorBase:CSON001700"/>
<dbReference type="GO" id="GO:0005886">
    <property type="term" value="C:plasma membrane"/>
    <property type="evidence" value="ECO:0007669"/>
    <property type="project" value="UniProtKB-SubCell"/>
</dbReference>
<proteinExistence type="inferred from homology"/>
<dbReference type="PANTHER" id="PTHR13084">
    <property type="entry name" value="T-CELL LYMPHOMA BREAKPOINT-ASSOCIATED TARGET 1-RELATED"/>
    <property type="match status" value="1"/>
</dbReference>
<dbReference type="Pfam" id="PF05640">
    <property type="entry name" value="NKAIN"/>
    <property type="match status" value="1"/>
</dbReference>
<keyword evidence="3 7" id="KW-1003">Cell membrane</keyword>
<dbReference type="EMBL" id="UFQT01000126">
    <property type="protein sequence ID" value="SSX20521.1"/>
    <property type="molecule type" value="Genomic_DNA"/>
</dbReference>